<organism evidence="1">
    <name type="scientific">uncultured marine virus</name>
    <dbReference type="NCBI Taxonomy" id="186617"/>
    <lineage>
        <taxon>Viruses</taxon>
        <taxon>environmental samples</taxon>
    </lineage>
</organism>
<name>A0A0F7L9A7_9VIRU</name>
<dbReference type="EMBL" id="KR029596">
    <property type="protein sequence ID" value="AKH47666.1"/>
    <property type="molecule type" value="Genomic_DNA"/>
</dbReference>
<sequence>MDRTSLSSTIDFLVRSPLVSGSSSAASSSTPAAAGASIPGFSFRFSVMSTEPS</sequence>
<reference evidence="1" key="1">
    <citation type="journal article" date="2015" name="Front. Microbiol.">
        <title>Combining genomic sequencing methods to explore viral diversity and reveal potential virus-host interactions.</title>
        <authorList>
            <person name="Chow C.E."/>
            <person name="Winget D.M."/>
            <person name="White R.A.III."/>
            <person name="Hallam S.J."/>
            <person name="Suttle C.A."/>
        </authorList>
    </citation>
    <scope>NUCLEOTIDE SEQUENCE</scope>
    <source>
        <strain evidence="1">Oxic1_1</strain>
    </source>
</reference>
<reference evidence="1" key="2">
    <citation type="submission" date="2015-03" db="EMBL/GenBank/DDBJ databases">
        <authorList>
            <person name="Chow C.-E.T."/>
            <person name="Winget D.M."/>
            <person name="White R.A.III."/>
            <person name="Hallam S.J."/>
            <person name="Suttle C.A."/>
        </authorList>
    </citation>
    <scope>NUCLEOTIDE SEQUENCE</scope>
    <source>
        <strain evidence="1">Oxic1_1</strain>
    </source>
</reference>
<proteinExistence type="predicted"/>
<accession>A0A0F7L9A7</accession>
<protein>
    <submittedName>
        <fullName evidence="1">Uncharacterized protein</fullName>
    </submittedName>
</protein>
<evidence type="ECO:0000313" key="1">
    <source>
        <dbReference type="EMBL" id="AKH47666.1"/>
    </source>
</evidence>